<dbReference type="AlphaFoldDB" id="A0A0D2U751"/>
<dbReference type="KEGG" id="gra:105773793"/>
<proteinExistence type="predicted"/>
<dbReference type="InterPro" id="IPR005134">
    <property type="entry name" value="UPF0114"/>
</dbReference>
<dbReference type="OMA" id="QMPQKLH"/>
<evidence type="ECO:0000313" key="2">
    <source>
        <dbReference type="EMBL" id="KJB63736.1"/>
    </source>
</evidence>
<dbReference type="Pfam" id="PF03350">
    <property type="entry name" value="UPF0114"/>
    <property type="match status" value="1"/>
</dbReference>
<feature type="transmembrane region" description="Helical" evidence="1">
    <location>
        <begin position="125"/>
        <end position="150"/>
    </location>
</feature>
<name>A0A0D2U751_GOSRA</name>
<dbReference type="Proteomes" id="UP000032304">
    <property type="component" value="Chromosome 10"/>
</dbReference>
<reference evidence="2 3" key="1">
    <citation type="journal article" date="2012" name="Nature">
        <title>Repeated polyploidization of Gossypium genomes and the evolution of spinnable cotton fibres.</title>
        <authorList>
            <person name="Paterson A.H."/>
            <person name="Wendel J.F."/>
            <person name="Gundlach H."/>
            <person name="Guo H."/>
            <person name="Jenkins J."/>
            <person name="Jin D."/>
            <person name="Llewellyn D."/>
            <person name="Showmaker K.C."/>
            <person name="Shu S."/>
            <person name="Udall J."/>
            <person name="Yoo M.J."/>
            <person name="Byers R."/>
            <person name="Chen W."/>
            <person name="Doron-Faigenboim A."/>
            <person name="Duke M.V."/>
            <person name="Gong L."/>
            <person name="Grimwood J."/>
            <person name="Grover C."/>
            <person name="Grupp K."/>
            <person name="Hu G."/>
            <person name="Lee T.H."/>
            <person name="Li J."/>
            <person name="Lin L."/>
            <person name="Liu T."/>
            <person name="Marler B.S."/>
            <person name="Page J.T."/>
            <person name="Roberts A.W."/>
            <person name="Romanel E."/>
            <person name="Sanders W.S."/>
            <person name="Szadkowski E."/>
            <person name="Tan X."/>
            <person name="Tang H."/>
            <person name="Xu C."/>
            <person name="Wang J."/>
            <person name="Wang Z."/>
            <person name="Zhang D."/>
            <person name="Zhang L."/>
            <person name="Ashrafi H."/>
            <person name="Bedon F."/>
            <person name="Bowers J.E."/>
            <person name="Brubaker C.L."/>
            <person name="Chee P.W."/>
            <person name="Das S."/>
            <person name="Gingle A.R."/>
            <person name="Haigler C.H."/>
            <person name="Harker D."/>
            <person name="Hoffmann L.V."/>
            <person name="Hovav R."/>
            <person name="Jones D.C."/>
            <person name="Lemke C."/>
            <person name="Mansoor S."/>
            <person name="ur Rahman M."/>
            <person name="Rainville L.N."/>
            <person name="Rambani A."/>
            <person name="Reddy U.K."/>
            <person name="Rong J.K."/>
            <person name="Saranga Y."/>
            <person name="Scheffler B.E."/>
            <person name="Scheffler J.A."/>
            <person name="Stelly D.M."/>
            <person name="Triplett B.A."/>
            <person name="Van Deynze A."/>
            <person name="Vaslin M.F."/>
            <person name="Waghmare V.N."/>
            <person name="Walford S.A."/>
            <person name="Wright R.J."/>
            <person name="Zaki E.A."/>
            <person name="Zhang T."/>
            <person name="Dennis E.S."/>
            <person name="Mayer K.F."/>
            <person name="Peterson D.G."/>
            <person name="Rokhsar D.S."/>
            <person name="Wang X."/>
            <person name="Schmutz J."/>
        </authorList>
    </citation>
    <scope>NUCLEOTIDE SEQUENCE [LARGE SCALE GENOMIC DNA]</scope>
</reference>
<sequence>MATATNRLFRTSNKPFGHVFSSSSWPSSPVKTMRYTTSKGRVDNKKICGNNERKPPAVFKSSAGTTTVETAADIKRADWGRELTSFMVKAVNGMREMVIKPVLKLRPWRFHVQMVIENGILNCRFFTMFAVVGSLLGSILCFMEGSFLIVESYLQYFHSLLSKKLDQEHIIHLLIEAIDMFLVGTAMLIFGMGLYIMFVGSKTSKGGAPLPRSNLFGLFHWKTLPAWVEMKSISQAKSKIGHAILMILQVGVLEKFKGIPIVTSLDLACFAASVFVSSACIFLLSKLSVGTSMGD</sequence>
<dbReference type="OrthoDB" id="1912077at2759"/>
<evidence type="ECO:0000256" key="1">
    <source>
        <dbReference type="SAM" id="Phobius"/>
    </source>
</evidence>
<dbReference type="PANTHER" id="PTHR31721">
    <property type="entry name" value="OS06G0710300 PROTEIN"/>
    <property type="match status" value="1"/>
</dbReference>
<feature type="transmembrane region" description="Helical" evidence="1">
    <location>
        <begin position="170"/>
        <end position="196"/>
    </location>
</feature>
<keyword evidence="1" id="KW-1133">Transmembrane helix</keyword>
<keyword evidence="1" id="KW-0812">Transmembrane</keyword>
<accession>A0A0D2U751</accession>
<dbReference type="eggNOG" id="ENOG502QV14">
    <property type="taxonomic scope" value="Eukaryota"/>
</dbReference>
<keyword evidence="3" id="KW-1185">Reference proteome</keyword>
<feature type="transmembrane region" description="Helical" evidence="1">
    <location>
        <begin position="265"/>
        <end position="285"/>
    </location>
</feature>
<dbReference type="PANTHER" id="PTHR31721:SF3">
    <property type="entry name" value="EXPRESSED PROTEIN"/>
    <property type="match status" value="1"/>
</dbReference>
<protein>
    <submittedName>
        <fullName evidence="2">Uncharacterized protein</fullName>
    </submittedName>
</protein>
<dbReference type="EMBL" id="CM001749">
    <property type="protein sequence ID" value="KJB63736.1"/>
    <property type="molecule type" value="Genomic_DNA"/>
</dbReference>
<gene>
    <name evidence="2" type="ORF">B456_010G013400</name>
</gene>
<dbReference type="Gramene" id="KJB63736">
    <property type="protein sequence ID" value="KJB63736"/>
    <property type="gene ID" value="B456_010G013400"/>
</dbReference>
<evidence type="ECO:0000313" key="3">
    <source>
        <dbReference type="Proteomes" id="UP000032304"/>
    </source>
</evidence>
<keyword evidence="1" id="KW-0472">Membrane</keyword>
<organism evidence="2 3">
    <name type="scientific">Gossypium raimondii</name>
    <name type="common">Peruvian cotton</name>
    <name type="synonym">Gossypium klotzschianum subsp. raimondii</name>
    <dbReference type="NCBI Taxonomy" id="29730"/>
    <lineage>
        <taxon>Eukaryota</taxon>
        <taxon>Viridiplantae</taxon>
        <taxon>Streptophyta</taxon>
        <taxon>Embryophyta</taxon>
        <taxon>Tracheophyta</taxon>
        <taxon>Spermatophyta</taxon>
        <taxon>Magnoliopsida</taxon>
        <taxon>eudicotyledons</taxon>
        <taxon>Gunneridae</taxon>
        <taxon>Pentapetalae</taxon>
        <taxon>rosids</taxon>
        <taxon>malvids</taxon>
        <taxon>Malvales</taxon>
        <taxon>Malvaceae</taxon>
        <taxon>Malvoideae</taxon>
        <taxon>Gossypium</taxon>
    </lineage>
</organism>